<comment type="similarity">
    <text evidence="1">Belongs to the arylamine N-acetyltransferase family.</text>
</comment>
<protein>
    <recommendedName>
        <fullName evidence="2">arylamine N-acetyltransferase</fullName>
        <ecNumber evidence="2">2.3.1.5</ecNumber>
    </recommendedName>
</protein>
<proteinExistence type="inferred from homology"/>
<organism evidence="4">
    <name type="scientific">Neodiprion lecontei</name>
    <name type="common">Redheaded pine sawfly</name>
    <dbReference type="NCBI Taxonomy" id="441921"/>
    <lineage>
        <taxon>Eukaryota</taxon>
        <taxon>Metazoa</taxon>
        <taxon>Ecdysozoa</taxon>
        <taxon>Arthropoda</taxon>
        <taxon>Hexapoda</taxon>
        <taxon>Insecta</taxon>
        <taxon>Pterygota</taxon>
        <taxon>Neoptera</taxon>
        <taxon>Endopterygota</taxon>
        <taxon>Hymenoptera</taxon>
        <taxon>Tenthredinoidea</taxon>
        <taxon>Diprionidae</taxon>
        <taxon>Diprioninae</taxon>
        <taxon>Neodiprion</taxon>
    </lineage>
</organism>
<dbReference type="InterPro" id="IPR053710">
    <property type="entry name" value="Arylamine_NAT_domain_sf"/>
</dbReference>
<dbReference type="PANTHER" id="PTHR11786:SF0">
    <property type="entry name" value="ARYLAMINE N-ACETYLTRANSFERASE 4-RELATED"/>
    <property type="match status" value="1"/>
</dbReference>
<evidence type="ECO:0000313" key="3">
    <source>
        <dbReference type="Proteomes" id="UP000829291"/>
    </source>
</evidence>
<dbReference type="InterPro" id="IPR038765">
    <property type="entry name" value="Papain-like_cys_pep_sf"/>
</dbReference>
<evidence type="ECO:0000256" key="1">
    <source>
        <dbReference type="ARBA" id="ARBA00006547"/>
    </source>
</evidence>
<dbReference type="EC" id="2.3.1.5" evidence="2"/>
<dbReference type="InterPro" id="IPR001447">
    <property type="entry name" value="Arylamine_N-AcTrfase"/>
</dbReference>
<keyword evidence="3" id="KW-1185">Reference proteome</keyword>
<dbReference type="Proteomes" id="UP000829291">
    <property type="component" value="Chromosome 1"/>
</dbReference>
<dbReference type="RefSeq" id="XP_015520536.2">
    <property type="nucleotide sequence ID" value="XM_015665050.2"/>
</dbReference>
<evidence type="ECO:0000256" key="2">
    <source>
        <dbReference type="ARBA" id="ARBA00012701"/>
    </source>
</evidence>
<dbReference type="GeneID" id="107224838"/>
<sequence>MDPVAAAKAFVKDTLSVEFFQDKSDLLNKIVRAFFEKVPFQNISTSILPPEQRFPTEQVIIENGISLKGGLNIHNNCFLKMLLEALSYKVHLVAASVVHPPKSKAPRRFGNHCAILVRDLEKPGDLHLVDVGSGYPVFKAVPLDRLPYTATDVTLTYRFVEECGQWHREHKDAYSETWTRFVTYDKEAVQASPAEVFKGPVEELFQEDWLVAGVTAIRYPQPGSSAIPDVPDFGRDYDYVLRIVNDKITFGNSSGYTWEEPVPLDQLVSVFQTYFPTVPKDQVQRKVQILSEEAAGCKY</sequence>
<name>A0A6J0BZV1_NEOLC</name>
<gene>
    <name evidence="4" type="primary">LOC107224838</name>
</gene>
<dbReference type="Gene3D" id="3.30.2140.20">
    <property type="match status" value="1"/>
</dbReference>
<dbReference type="InParanoid" id="A0A6J0BZV1"/>
<dbReference type="AlphaFoldDB" id="A0A6J0BZV1"/>
<dbReference type="OrthoDB" id="7657606at2759"/>
<dbReference type="SUPFAM" id="SSF54001">
    <property type="entry name" value="Cysteine proteinases"/>
    <property type="match status" value="1"/>
</dbReference>
<dbReference type="Pfam" id="PF00797">
    <property type="entry name" value="Acetyltransf_2"/>
    <property type="match status" value="1"/>
</dbReference>
<dbReference type="GO" id="GO:0004060">
    <property type="term" value="F:arylamine N-acetyltransferase activity"/>
    <property type="evidence" value="ECO:0007669"/>
    <property type="project" value="UniProtKB-EC"/>
</dbReference>
<evidence type="ECO:0000313" key="4">
    <source>
        <dbReference type="RefSeq" id="XP_015520536.2"/>
    </source>
</evidence>
<accession>A0A6J0BZV1</accession>
<reference evidence="4" key="1">
    <citation type="submission" date="2025-08" db="UniProtKB">
        <authorList>
            <consortium name="RefSeq"/>
        </authorList>
    </citation>
    <scope>IDENTIFICATION</scope>
    <source>
        <tissue evidence="4">Thorax and Abdomen</tissue>
    </source>
</reference>
<dbReference type="PANTHER" id="PTHR11786">
    <property type="entry name" value="N-HYDROXYARYLAMINE O-ACETYLTRANSFERASE"/>
    <property type="match status" value="1"/>
</dbReference>
<dbReference type="KEGG" id="nlo:107224838"/>